<evidence type="ECO:0000313" key="1">
    <source>
        <dbReference type="EMBL" id="KAG0411750.1"/>
    </source>
</evidence>
<proteinExistence type="predicted"/>
<organism evidence="1 2">
    <name type="scientific">Ixodes persulcatus</name>
    <name type="common">Taiga tick</name>
    <dbReference type="NCBI Taxonomy" id="34615"/>
    <lineage>
        <taxon>Eukaryota</taxon>
        <taxon>Metazoa</taxon>
        <taxon>Ecdysozoa</taxon>
        <taxon>Arthropoda</taxon>
        <taxon>Chelicerata</taxon>
        <taxon>Arachnida</taxon>
        <taxon>Acari</taxon>
        <taxon>Parasitiformes</taxon>
        <taxon>Ixodida</taxon>
        <taxon>Ixodoidea</taxon>
        <taxon>Ixodidae</taxon>
        <taxon>Ixodinae</taxon>
        <taxon>Ixodes</taxon>
    </lineage>
</organism>
<gene>
    <name evidence="1" type="ORF">HPB47_011132</name>
</gene>
<dbReference type="Proteomes" id="UP000805193">
    <property type="component" value="Unassembled WGS sequence"/>
</dbReference>
<comment type="caution">
    <text evidence="1">The sequence shown here is derived from an EMBL/GenBank/DDBJ whole genome shotgun (WGS) entry which is preliminary data.</text>
</comment>
<keyword evidence="2" id="KW-1185">Reference proteome</keyword>
<protein>
    <submittedName>
        <fullName evidence="1">Uncharacterized protein</fullName>
    </submittedName>
</protein>
<dbReference type="EMBL" id="JABSTQ010011407">
    <property type="protein sequence ID" value="KAG0411750.1"/>
    <property type="molecule type" value="Genomic_DNA"/>
</dbReference>
<reference evidence="1 2" key="1">
    <citation type="journal article" date="2020" name="Cell">
        <title>Large-Scale Comparative Analyses of Tick Genomes Elucidate Their Genetic Diversity and Vector Capacities.</title>
        <authorList>
            <consortium name="Tick Genome and Microbiome Consortium (TIGMIC)"/>
            <person name="Jia N."/>
            <person name="Wang J."/>
            <person name="Shi W."/>
            <person name="Du L."/>
            <person name="Sun Y."/>
            <person name="Zhan W."/>
            <person name="Jiang J.F."/>
            <person name="Wang Q."/>
            <person name="Zhang B."/>
            <person name="Ji P."/>
            <person name="Bell-Sakyi L."/>
            <person name="Cui X.M."/>
            <person name="Yuan T.T."/>
            <person name="Jiang B.G."/>
            <person name="Yang W.F."/>
            <person name="Lam T.T."/>
            <person name="Chang Q.C."/>
            <person name="Ding S.J."/>
            <person name="Wang X.J."/>
            <person name="Zhu J.G."/>
            <person name="Ruan X.D."/>
            <person name="Zhao L."/>
            <person name="Wei J.T."/>
            <person name="Ye R.Z."/>
            <person name="Que T.C."/>
            <person name="Du C.H."/>
            <person name="Zhou Y.H."/>
            <person name="Cheng J.X."/>
            <person name="Dai P.F."/>
            <person name="Guo W.B."/>
            <person name="Han X.H."/>
            <person name="Huang E.J."/>
            <person name="Li L.F."/>
            <person name="Wei W."/>
            <person name="Gao Y.C."/>
            <person name="Liu J.Z."/>
            <person name="Shao H.Z."/>
            <person name="Wang X."/>
            <person name="Wang C.C."/>
            <person name="Yang T.C."/>
            <person name="Huo Q.B."/>
            <person name="Li W."/>
            <person name="Chen H.Y."/>
            <person name="Chen S.E."/>
            <person name="Zhou L.G."/>
            <person name="Ni X.B."/>
            <person name="Tian J.H."/>
            <person name="Sheng Y."/>
            <person name="Liu T."/>
            <person name="Pan Y.S."/>
            <person name="Xia L.Y."/>
            <person name="Li J."/>
            <person name="Zhao F."/>
            <person name="Cao W.C."/>
        </authorList>
    </citation>
    <scope>NUCLEOTIDE SEQUENCE [LARGE SCALE GENOMIC DNA]</scope>
    <source>
        <strain evidence="1">Iper-2018</strain>
    </source>
</reference>
<sequence>MYDNTRKNVKAELNRAFECGTTAVAFTSDMWTSRANESYHHGGSKFLAAVHSTEAAEKYVVQDNLLLGNVVVLHKQVGPRTVYESVFRLSPHVPDDALQAVLGAYDKILGVSHLTYKDRPTLFSGARVVRMKMTKKCPTSSTSWTPRHVRVPGHAASLCPAAVKRAASERRATRRDATAAESSATPPRAVPVTPCKRCGHNHATTDCAQRRSYSAVAQAVCPPDPWTI</sequence>
<evidence type="ECO:0000313" key="2">
    <source>
        <dbReference type="Proteomes" id="UP000805193"/>
    </source>
</evidence>
<accession>A0AC60NX69</accession>
<name>A0AC60NX69_IXOPE</name>